<reference evidence="3 4" key="1">
    <citation type="submission" date="2023-02" db="EMBL/GenBank/DDBJ databases">
        <authorList>
            <person name="Mo P."/>
        </authorList>
    </citation>
    <scope>NUCLEOTIDE SEQUENCE [LARGE SCALE GENOMIC DNA]</scope>
    <source>
        <strain evidence="3 4">HUAS 3</strain>
    </source>
</reference>
<feature type="compositionally biased region" description="Low complexity" evidence="1">
    <location>
        <begin position="11"/>
        <end position="21"/>
    </location>
</feature>
<keyword evidence="2" id="KW-0812">Transmembrane</keyword>
<protein>
    <submittedName>
        <fullName evidence="3">Uncharacterized protein</fullName>
    </submittedName>
</protein>
<evidence type="ECO:0000256" key="2">
    <source>
        <dbReference type="SAM" id="Phobius"/>
    </source>
</evidence>
<organism evidence="3 4">
    <name type="scientific">Micromonospora cathayae</name>
    <dbReference type="NCBI Taxonomy" id="3028804"/>
    <lineage>
        <taxon>Bacteria</taxon>
        <taxon>Bacillati</taxon>
        <taxon>Actinomycetota</taxon>
        <taxon>Actinomycetes</taxon>
        <taxon>Micromonosporales</taxon>
        <taxon>Micromonosporaceae</taxon>
        <taxon>Micromonospora</taxon>
    </lineage>
</organism>
<dbReference type="EMBL" id="CP118615">
    <property type="protein sequence ID" value="WDZ82387.1"/>
    <property type="molecule type" value="Genomic_DNA"/>
</dbReference>
<dbReference type="Proteomes" id="UP001219605">
    <property type="component" value="Chromosome"/>
</dbReference>
<evidence type="ECO:0000256" key="1">
    <source>
        <dbReference type="SAM" id="MobiDB-lite"/>
    </source>
</evidence>
<evidence type="ECO:0000313" key="4">
    <source>
        <dbReference type="Proteomes" id="UP001219605"/>
    </source>
</evidence>
<gene>
    <name evidence="3" type="ORF">PVK37_18000</name>
</gene>
<dbReference type="RefSeq" id="WP_275028624.1">
    <property type="nucleotide sequence ID" value="NZ_CP118615.1"/>
</dbReference>
<proteinExistence type="predicted"/>
<accession>A0ABY7ZHC0</accession>
<keyword evidence="2" id="KW-1133">Transmembrane helix</keyword>
<keyword evidence="2" id="KW-0472">Membrane</keyword>
<sequence length="145" mass="14750">MTAILNPTGPAPLAAPDRAAPVPRPAPAVGPVLELPGTPATALVPVTDAGRPVGAFVLSGGRLRYRPVVDPDRLVAAAAGVLAAGLLAAGLVAAGRRRPPAVGAVTMGPGGWISVRGAPVPALRAARRRPWWARALRARRLVVER</sequence>
<feature type="transmembrane region" description="Helical" evidence="2">
    <location>
        <begin position="74"/>
        <end position="94"/>
    </location>
</feature>
<evidence type="ECO:0000313" key="3">
    <source>
        <dbReference type="EMBL" id="WDZ82387.1"/>
    </source>
</evidence>
<name>A0ABY7ZHC0_9ACTN</name>
<feature type="region of interest" description="Disordered" evidence="1">
    <location>
        <begin position="1"/>
        <end position="22"/>
    </location>
</feature>
<keyword evidence="4" id="KW-1185">Reference proteome</keyword>